<dbReference type="PROSITE" id="PS00112">
    <property type="entry name" value="PHOSPHAGEN_KINASE"/>
    <property type="match status" value="1"/>
</dbReference>
<dbReference type="InterPro" id="IPR022415">
    <property type="entry name" value="ATP-guanido_PTrfase_AS"/>
</dbReference>
<evidence type="ECO:0000256" key="2">
    <source>
        <dbReference type="ARBA" id="ARBA00022741"/>
    </source>
</evidence>
<dbReference type="Pfam" id="PF00217">
    <property type="entry name" value="ATP-gua_Ptrans"/>
    <property type="match status" value="1"/>
</dbReference>
<dbReference type="InterPro" id="IPR022414">
    <property type="entry name" value="ATP-guanido_PTrfase_cat"/>
</dbReference>
<evidence type="ECO:0000313" key="9">
    <source>
        <dbReference type="Proteomes" id="UP000323454"/>
    </source>
</evidence>
<dbReference type="PANTHER" id="PTHR11547">
    <property type="entry name" value="ARGININE OR CREATINE KINASE"/>
    <property type="match status" value="1"/>
</dbReference>
<keyword evidence="3 5" id="KW-0418">Kinase</keyword>
<evidence type="ECO:0000256" key="3">
    <source>
        <dbReference type="ARBA" id="ARBA00022777"/>
    </source>
</evidence>
<evidence type="ECO:0000256" key="6">
    <source>
        <dbReference type="RuleBase" id="RU000505"/>
    </source>
</evidence>
<keyword evidence="4 5" id="KW-0067">ATP-binding</keyword>
<dbReference type="EMBL" id="VUOB01000235">
    <property type="protein sequence ID" value="KAA2242168.1"/>
    <property type="molecule type" value="Genomic_DNA"/>
</dbReference>
<gene>
    <name evidence="8" type="ORF">F0L68_41430</name>
</gene>
<keyword evidence="9" id="KW-1185">Reference proteome</keyword>
<dbReference type="InterPro" id="IPR014746">
    <property type="entry name" value="Gln_synth/guanido_kin_cat_dom"/>
</dbReference>
<dbReference type="InterPro" id="IPR000749">
    <property type="entry name" value="ATP-guanido_PTrfase"/>
</dbReference>
<reference evidence="8 9" key="2">
    <citation type="submission" date="2019-09" db="EMBL/GenBank/DDBJ databases">
        <authorList>
            <person name="Jin C."/>
        </authorList>
    </citation>
    <scope>NUCLEOTIDE SEQUENCE [LARGE SCALE GENOMIC DNA]</scope>
    <source>
        <strain evidence="8 9">AN110305</strain>
    </source>
</reference>
<comment type="caution">
    <text evidence="5">Lacks conserved residue(s) required for the propagation of feature annotation.</text>
</comment>
<proteinExistence type="inferred from homology"/>
<evidence type="ECO:0000256" key="1">
    <source>
        <dbReference type="ARBA" id="ARBA00022679"/>
    </source>
</evidence>
<evidence type="ECO:0000256" key="4">
    <source>
        <dbReference type="ARBA" id="ARBA00022840"/>
    </source>
</evidence>
<keyword evidence="2 5" id="KW-0547">Nucleotide-binding</keyword>
<feature type="non-terminal residue" evidence="8">
    <location>
        <position position="91"/>
    </location>
</feature>
<sequence length="91" mass="10405">MRRRPAGRTQGLQQVYKRLGTADNEIEKKIPFSHHDRLGFLTFCPTNLGTTVRAPVHIKLRKLDAAEKKLEEVASKYHLQVRGTRGEHTEA</sequence>
<comment type="caution">
    <text evidence="8">The sequence shown here is derived from an EMBL/GenBank/DDBJ whole genome shotgun (WGS) entry which is preliminary data.</text>
</comment>
<feature type="binding site" evidence="5">
    <location>
        <begin position="82"/>
        <end position="87"/>
    </location>
    <ligand>
        <name>ATP</name>
        <dbReference type="ChEBI" id="CHEBI:30616"/>
    </ligand>
</feature>
<dbReference type="AlphaFoldDB" id="A0A5B2VU83"/>
<dbReference type="Proteomes" id="UP000323454">
    <property type="component" value="Unassembled WGS sequence"/>
</dbReference>
<name>A0A5B2VU83_9PSEU</name>
<feature type="binding site" evidence="5">
    <location>
        <begin position="53"/>
        <end position="57"/>
    </location>
    <ligand>
        <name>ATP</name>
        <dbReference type="ChEBI" id="CHEBI:30616"/>
    </ligand>
</feature>
<dbReference type="PROSITE" id="PS51510">
    <property type="entry name" value="PHOSPHAGEN_KINASE_C"/>
    <property type="match status" value="1"/>
</dbReference>
<protein>
    <submittedName>
        <fullName evidence="8">Arginine kinase</fullName>
    </submittedName>
</protein>
<dbReference type="GO" id="GO:0005615">
    <property type="term" value="C:extracellular space"/>
    <property type="evidence" value="ECO:0007669"/>
    <property type="project" value="TreeGrafter"/>
</dbReference>
<dbReference type="GO" id="GO:0005524">
    <property type="term" value="F:ATP binding"/>
    <property type="evidence" value="ECO:0007669"/>
    <property type="project" value="UniProtKB-UniRule"/>
</dbReference>
<keyword evidence="1 5" id="KW-0808">Transferase</keyword>
<dbReference type="PANTHER" id="PTHR11547:SF38">
    <property type="entry name" value="ARGININE KINASE 1-RELATED"/>
    <property type="match status" value="1"/>
</dbReference>
<evidence type="ECO:0000256" key="5">
    <source>
        <dbReference type="PROSITE-ProRule" id="PRU00843"/>
    </source>
</evidence>
<reference evidence="8 9" key="1">
    <citation type="submission" date="2019-09" db="EMBL/GenBank/DDBJ databases">
        <title>Goodfellowia gen. nov., a new genus of the Pseudonocardineae related to Actinoalloteichus, containing Goodfellowia coeruleoviolacea gen. nov., comb. nov. gen. nov., comb. nov.</title>
        <authorList>
            <person name="Labeda D."/>
        </authorList>
    </citation>
    <scope>NUCLEOTIDE SEQUENCE [LARGE SCALE GENOMIC DNA]</scope>
    <source>
        <strain evidence="8 9">AN110305</strain>
    </source>
</reference>
<dbReference type="GO" id="GO:0046314">
    <property type="term" value="P:phosphocreatine biosynthetic process"/>
    <property type="evidence" value="ECO:0007669"/>
    <property type="project" value="InterPro"/>
</dbReference>
<comment type="similarity">
    <text evidence="5 6">Belongs to the ATP:guanido phosphotransferase family.</text>
</comment>
<feature type="domain" description="Phosphagen kinase C-terminal" evidence="7">
    <location>
        <begin position="1"/>
        <end position="91"/>
    </location>
</feature>
<accession>A0A5B2VU83</accession>
<dbReference type="Gene3D" id="3.30.590.10">
    <property type="entry name" value="Glutamine synthetase/guanido kinase, catalytic domain"/>
    <property type="match status" value="1"/>
</dbReference>
<evidence type="ECO:0000259" key="7">
    <source>
        <dbReference type="PROSITE" id="PS51510"/>
    </source>
</evidence>
<dbReference type="SUPFAM" id="SSF55931">
    <property type="entry name" value="Glutamine synthetase/guanido kinase"/>
    <property type="match status" value="1"/>
</dbReference>
<evidence type="ECO:0000313" key="8">
    <source>
        <dbReference type="EMBL" id="KAA2242168.1"/>
    </source>
</evidence>
<organism evidence="8 9">
    <name type="scientific">Solihabitans fulvus</name>
    <dbReference type="NCBI Taxonomy" id="1892852"/>
    <lineage>
        <taxon>Bacteria</taxon>
        <taxon>Bacillati</taxon>
        <taxon>Actinomycetota</taxon>
        <taxon>Actinomycetes</taxon>
        <taxon>Pseudonocardiales</taxon>
        <taxon>Pseudonocardiaceae</taxon>
        <taxon>Solihabitans</taxon>
    </lineage>
</organism>
<dbReference type="GO" id="GO:0004111">
    <property type="term" value="F:creatine kinase activity"/>
    <property type="evidence" value="ECO:0007669"/>
    <property type="project" value="InterPro"/>
</dbReference>